<accession>A0A1G2LWH8</accession>
<evidence type="ECO:0000313" key="4">
    <source>
        <dbReference type="Proteomes" id="UP000178116"/>
    </source>
</evidence>
<gene>
    <name evidence="3" type="ORF">A3A10_01545</name>
</gene>
<evidence type="ECO:0000313" key="3">
    <source>
        <dbReference type="EMBL" id="OHA16005.1"/>
    </source>
</evidence>
<feature type="domain" description="Glycosyltransferase subfamily 4-like N-terminal" evidence="2">
    <location>
        <begin position="22"/>
        <end position="185"/>
    </location>
</feature>
<evidence type="ECO:0000259" key="1">
    <source>
        <dbReference type="Pfam" id="PF00534"/>
    </source>
</evidence>
<dbReference type="PANTHER" id="PTHR12526">
    <property type="entry name" value="GLYCOSYLTRANSFERASE"/>
    <property type="match status" value="1"/>
</dbReference>
<comment type="caution">
    <text evidence="3">The sequence shown here is derived from an EMBL/GenBank/DDBJ whole genome shotgun (WGS) entry which is preliminary data.</text>
</comment>
<dbReference type="Proteomes" id="UP000178116">
    <property type="component" value="Unassembled WGS sequence"/>
</dbReference>
<proteinExistence type="predicted"/>
<dbReference type="PANTHER" id="PTHR12526:SF584">
    <property type="entry name" value="GLYCOSYLTRANSFERASE"/>
    <property type="match status" value="1"/>
</dbReference>
<dbReference type="InterPro" id="IPR001296">
    <property type="entry name" value="Glyco_trans_1"/>
</dbReference>
<dbReference type="EMBL" id="MHRA01000006">
    <property type="protein sequence ID" value="OHA16005.1"/>
    <property type="molecule type" value="Genomic_DNA"/>
</dbReference>
<sequence length="384" mass="44350">MAVSEEKTKRILIFSIAYVPFVGGAELAVKEITDRLGGFHFDLITFHFDRKLPKIEKIGNVIAHRIKGTKLFFSFFAFLRGLALHKKYKYDVVWAIMANRAGFAALFFKTFHPEVKFLLTLQEGDPLDYPKKQMGLFWFFLKHLFKTIFTKADYIQTISNYLAVWARKMDYKGRLEIIPNGVDINLFKKNLDNIDKLRSKLEAPLSYIWLITTSRLVEKNGIEDIIKALKYLDKKYKLFILGTGPLEERLRRITKDLDLEDRVKFLGQKDHKDIPDYINVSKVFIRPSLSEGMGNSFIEAMAAGIPVIGTRVGGIPDFIKDGETGLFCEVNSPQSIAEKVTEYINNPKRTDKIVETAQKLVREKYDWDLIAEKMKNIFEKLLAR</sequence>
<dbReference type="Pfam" id="PF00534">
    <property type="entry name" value="Glycos_transf_1"/>
    <property type="match status" value="1"/>
</dbReference>
<name>A0A1G2LWH8_9BACT</name>
<protein>
    <recommendedName>
        <fullName evidence="5">Glycosyl transferase family 1 domain-containing protein</fullName>
    </recommendedName>
</protein>
<dbReference type="InterPro" id="IPR028098">
    <property type="entry name" value="Glyco_trans_4-like_N"/>
</dbReference>
<feature type="domain" description="Glycosyl transferase family 1" evidence="1">
    <location>
        <begin position="194"/>
        <end position="359"/>
    </location>
</feature>
<dbReference type="Pfam" id="PF13439">
    <property type="entry name" value="Glyco_transf_4"/>
    <property type="match status" value="1"/>
</dbReference>
<evidence type="ECO:0000259" key="2">
    <source>
        <dbReference type="Pfam" id="PF13439"/>
    </source>
</evidence>
<dbReference type="CDD" id="cd03801">
    <property type="entry name" value="GT4_PimA-like"/>
    <property type="match status" value="1"/>
</dbReference>
<evidence type="ECO:0008006" key="5">
    <source>
        <dbReference type="Google" id="ProtNLM"/>
    </source>
</evidence>
<organism evidence="3 4">
    <name type="scientific">Candidatus Tagabacteria bacterium RIFCSPLOWO2_01_FULL_42_9</name>
    <dbReference type="NCBI Taxonomy" id="1802296"/>
    <lineage>
        <taxon>Bacteria</taxon>
        <taxon>Candidatus Tagaibacteriota</taxon>
    </lineage>
</organism>
<dbReference type="Gene3D" id="3.40.50.2000">
    <property type="entry name" value="Glycogen Phosphorylase B"/>
    <property type="match status" value="2"/>
</dbReference>
<dbReference type="GO" id="GO:0016757">
    <property type="term" value="F:glycosyltransferase activity"/>
    <property type="evidence" value="ECO:0007669"/>
    <property type="project" value="InterPro"/>
</dbReference>
<dbReference type="AlphaFoldDB" id="A0A1G2LWH8"/>
<dbReference type="SUPFAM" id="SSF53756">
    <property type="entry name" value="UDP-Glycosyltransferase/glycogen phosphorylase"/>
    <property type="match status" value="1"/>
</dbReference>
<reference evidence="3 4" key="1">
    <citation type="journal article" date="2016" name="Nat. Commun.">
        <title>Thousands of microbial genomes shed light on interconnected biogeochemical processes in an aquifer system.</title>
        <authorList>
            <person name="Anantharaman K."/>
            <person name="Brown C.T."/>
            <person name="Hug L.A."/>
            <person name="Sharon I."/>
            <person name="Castelle C.J."/>
            <person name="Probst A.J."/>
            <person name="Thomas B.C."/>
            <person name="Singh A."/>
            <person name="Wilkins M.J."/>
            <person name="Karaoz U."/>
            <person name="Brodie E.L."/>
            <person name="Williams K.H."/>
            <person name="Hubbard S.S."/>
            <person name="Banfield J.F."/>
        </authorList>
    </citation>
    <scope>NUCLEOTIDE SEQUENCE [LARGE SCALE GENOMIC DNA]</scope>
</reference>